<reference evidence="1 2" key="1">
    <citation type="submission" date="2020-08" db="EMBL/GenBank/DDBJ databases">
        <title>Genomic Encyclopedia of Type Strains, Phase IV (KMG-IV): sequencing the most valuable type-strain genomes for metagenomic binning, comparative biology and taxonomic classification.</title>
        <authorList>
            <person name="Goeker M."/>
        </authorList>
    </citation>
    <scope>NUCLEOTIDE SEQUENCE [LARGE SCALE GENOMIC DNA]</scope>
    <source>
        <strain evidence="1 2">DSM 26438</strain>
    </source>
</reference>
<proteinExistence type="predicted"/>
<protein>
    <submittedName>
        <fullName evidence="1">Type VI secretion system protein ImpE</fullName>
    </submittedName>
</protein>
<gene>
    <name evidence="1" type="ORF">GGQ73_000283</name>
</gene>
<accession>A0A7W6G069</accession>
<dbReference type="RefSeq" id="WP_183893371.1">
    <property type="nucleotide sequence ID" value="NZ_JACIDV010000001.1"/>
</dbReference>
<dbReference type="Gene3D" id="1.25.40.10">
    <property type="entry name" value="Tetratricopeptide repeat domain"/>
    <property type="match status" value="1"/>
</dbReference>
<evidence type="ECO:0000313" key="2">
    <source>
        <dbReference type="Proteomes" id="UP000565286"/>
    </source>
</evidence>
<dbReference type="AlphaFoldDB" id="A0A7W6G069"/>
<name>A0A7W6G069_9HYPH</name>
<comment type="caution">
    <text evidence="1">The sequence shown here is derived from an EMBL/GenBank/DDBJ whole genome shotgun (WGS) entry which is preliminary data.</text>
</comment>
<organism evidence="1 2">
    <name type="scientific">Rhizobium skierniewicense</name>
    <dbReference type="NCBI Taxonomy" id="984260"/>
    <lineage>
        <taxon>Bacteria</taxon>
        <taxon>Pseudomonadati</taxon>
        <taxon>Pseudomonadota</taxon>
        <taxon>Alphaproteobacteria</taxon>
        <taxon>Hyphomicrobiales</taxon>
        <taxon>Rhizobiaceae</taxon>
        <taxon>Rhizobium/Agrobacterium group</taxon>
        <taxon>Rhizobium</taxon>
    </lineage>
</organism>
<evidence type="ECO:0000313" key="1">
    <source>
        <dbReference type="EMBL" id="MBB3944360.1"/>
    </source>
</evidence>
<dbReference type="InterPro" id="IPR009211">
    <property type="entry name" value="TagJ"/>
</dbReference>
<dbReference type="Proteomes" id="UP000565286">
    <property type="component" value="Unassembled WGS sequence"/>
</dbReference>
<dbReference type="PIRSF" id="PIRSF029288">
    <property type="entry name" value="SciE_ImpE"/>
    <property type="match status" value="1"/>
</dbReference>
<sequence>MTLREDISRLLDGDQLQEAIGAAKEHVKVKPSDKEGRNLYVDLLILAGEFEKADAQCNLAATFAPQDAVGFSIIRHHLRAMAARNAWFVDGAVPDFANGPSELDQLAIKANIAARAGDAEAATGALAELEAQRGELSIVCNGKPAGDIRDLDDRIPHALEVLTDGGRYLWIDYARIESLTIEPMKRPRDIAFRQAELSLRDGAMASVLVPSLYHSETGSPTMLLGRETIWNDAGPLVTGEGQRCLLIGDDLVPFHEISTLSSTAETQERQTARG</sequence>
<dbReference type="SUPFAM" id="SSF144059">
    <property type="entry name" value="ImpE-like"/>
    <property type="match status" value="1"/>
</dbReference>
<dbReference type="InterPro" id="IPR011990">
    <property type="entry name" value="TPR-like_helical_dom_sf"/>
</dbReference>
<dbReference type="Pfam" id="PF07024">
    <property type="entry name" value="ImpE"/>
    <property type="match status" value="1"/>
</dbReference>
<keyword evidence="2" id="KW-1185">Reference proteome</keyword>
<dbReference type="EMBL" id="JACIDV010000001">
    <property type="protein sequence ID" value="MBB3944360.1"/>
    <property type="molecule type" value="Genomic_DNA"/>
</dbReference>